<dbReference type="Gene3D" id="3.30.1240.10">
    <property type="match status" value="1"/>
</dbReference>
<organism evidence="1 2">
    <name type="scientific">Romboutsia weinsteinii</name>
    <dbReference type="NCBI Taxonomy" id="2020949"/>
    <lineage>
        <taxon>Bacteria</taxon>
        <taxon>Bacillati</taxon>
        <taxon>Bacillota</taxon>
        <taxon>Clostridia</taxon>
        <taxon>Peptostreptococcales</taxon>
        <taxon>Peptostreptococcaceae</taxon>
        <taxon>Romboutsia</taxon>
    </lineage>
</organism>
<dbReference type="SFLD" id="SFLDS00003">
    <property type="entry name" value="Haloacid_Dehalogenase"/>
    <property type="match status" value="1"/>
</dbReference>
<evidence type="ECO:0000313" key="2">
    <source>
        <dbReference type="Proteomes" id="UP000215694"/>
    </source>
</evidence>
<dbReference type="InterPro" id="IPR000150">
    <property type="entry name" value="Cof"/>
</dbReference>
<sequence length="271" mass="30227">MSYKLIVTDMDGTLLGSNHQVTDENKLALKKALEKGINVAVATGRMFDSAKSHTSFLGNKMPIISCNGALIQEAETGEVIYSNKMDSNVCLDIINILEKHNVFYQCCTSDTLMCKYNKEYLEKYKDIHDSMAKEINIVIKDDFTKDVLENDILKLIVSEENNSELLEKLKKDISKIADLEITSSWFNNIEIMNKDVNKGNAVSHIAKYLGIDKKDIIAFGDNYNDVSMLEYVGMGVAMGNADDFIKEKANYVTSINDESGVAKALYNLAGI</sequence>
<dbReference type="RefSeq" id="WP_094368590.1">
    <property type="nucleotide sequence ID" value="NZ_NOJY02000001.1"/>
</dbReference>
<dbReference type="InterPro" id="IPR006379">
    <property type="entry name" value="HAD-SF_hydro_IIB"/>
</dbReference>
<keyword evidence="2" id="KW-1185">Reference proteome</keyword>
<dbReference type="SFLD" id="SFLDG01140">
    <property type="entry name" value="C2.B:_Phosphomannomutase_and_P"/>
    <property type="match status" value="1"/>
</dbReference>
<dbReference type="GO" id="GO:0016791">
    <property type="term" value="F:phosphatase activity"/>
    <property type="evidence" value="ECO:0007669"/>
    <property type="project" value="TreeGrafter"/>
</dbReference>
<dbReference type="SFLD" id="SFLDG01144">
    <property type="entry name" value="C2.B.4:_PGP_Like"/>
    <property type="match status" value="1"/>
</dbReference>
<dbReference type="SUPFAM" id="SSF56784">
    <property type="entry name" value="HAD-like"/>
    <property type="match status" value="1"/>
</dbReference>
<dbReference type="NCBIfam" id="TIGR01484">
    <property type="entry name" value="HAD-SF-IIB"/>
    <property type="match status" value="1"/>
</dbReference>
<accession>A0A371JA71</accession>
<dbReference type="Proteomes" id="UP000215694">
    <property type="component" value="Unassembled WGS sequence"/>
</dbReference>
<dbReference type="GO" id="GO:0005829">
    <property type="term" value="C:cytosol"/>
    <property type="evidence" value="ECO:0007669"/>
    <property type="project" value="TreeGrafter"/>
</dbReference>
<dbReference type="AlphaFoldDB" id="A0A371JA71"/>
<dbReference type="EMBL" id="NOJY02000001">
    <property type="protein sequence ID" value="RDY29669.1"/>
    <property type="molecule type" value="Genomic_DNA"/>
</dbReference>
<reference evidence="1 2" key="1">
    <citation type="journal article" date="2017" name="Genome Announc.">
        <title>Draft Genome Sequence of Romboutsia weinsteinii sp. nov. Strain CCRI-19649(T) Isolated from Surface Water.</title>
        <authorList>
            <person name="Maheux A.F."/>
            <person name="Boudreau D.K."/>
            <person name="Berube E."/>
            <person name="Boissinot M."/>
            <person name="Cantin P."/>
            <person name="Raymond F."/>
            <person name="Corbeil J."/>
            <person name="Omar R.F."/>
            <person name="Bergeron M.G."/>
        </authorList>
    </citation>
    <scope>NUCLEOTIDE SEQUENCE [LARGE SCALE GENOMIC DNA]</scope>
    <source>
        <strain evidence="1 2">CCRI-19649</strain>
    </source>
</reference>
<comment type="caution">
    <text evidence="1">The sequence shown here is derived from an EMBL/GenBank/DDBJ whole genome shotgun (WGS) entry which is preliminary data.</text>
</comment>
<name>A0A371JA71_9FIRM</name>
<dbReference type="Gene3D" id="3.40.50.1000">
    <property type="entry name" value="HAD superfamily/HAD-like"/>
    <property type="match status" value="1"/>
</dbReference>
<gene>
    <name evidence="1" type="ORF">CHL78_000415</name>
</gene>
<dbReference type="NCBIfam" id="TIGR00099">
    <property type="entry name" value="Cof-subfamily"/>
    <property type="match status" value="1"/>
</dbReference>
<dbReference type="PANTHER" id="PTHR10000">
    <property type="entry name" value="PHOSPHOSERINE PHOSPHATASE"/>
    <property type="match status" value="1"/>
</dbReference>
<evidence type="ECO:0000313" key="1">
    <source>
        <dbReference type="EMBL" id="RDY29669.1"/>
    </source>
</evidence>
<dbReference type="Pfam" id="PF08282">
    <property type="entry name" value="Hydrolase_3"/>
    <property type="match status" value="1"/>
</dbReference>
<dbReference type="OrthoDB" id="9781413at2"/>
<dbReference type="InterPro" id="IPR023214">
    <property type="entry name" value="HAD_sf"/>
</dbReference>
<protein>
    <submittedName>
        <fullName evidence="1">HAD family phosphatase</fullName>
    </submittedName>
</protein>
<proteinExistence type="predicted"/>
<dbReference type="PROSITE" id="PS01229">
    <property type="entry name" value="COF_2"/>
    <property type="match status" value="1"/>
</dbReference>
<dbReference type="CDD" id="cd07516">
    <property type="entry name" value="HAD_Pase"/>
    <property type="match status" value="1"/>
</dbReference>
<dbReference type="GO" id="GO:0000287">
    <property type="term" value="F:magnesium ion binding"/>
    <property type="evidence" value="ECO:0007669"/>
    <property type="project" value="TreeGrafter"/>
</dbReference>
<dbReference type="InterPro" id="IPR036412">
    <property type="entry name" value="HAD-like_sf"/>
</dbReference>
<dbReference type="PANTHER" id="PTHR10000:SF8">
    <property type="entry name" value="HAD SUPERFAMILY HYDROLASE-LIKE, TYPE 3"/>
    <property type="match status" value="1"/>
</dbReference>